<evidence type="ECO:0000313" key="2">
    <source>
        <dbReference type="EMBL" id="TDQ38127.1"/>
    </source>
</evidence>
<dbReference type="PROSITE" id="PS50851">
    <property type="entry name" value="CHEW"/>
    <property type="match status" value="1"/>
</dbReference>
<dbReference type="Proteomes" id="UP000294575">
    <property type="component" value="Unassembled WGS sequence"/>
</dbReference>
<dbReference type="GO" id="GO:0006935">
    <property type="term" value="P:chemotaxis"/>
    <property type="evidence" value="ECO:0007669"/>
    <property type="project" value="InterPro"/>
</dbReference>
<gene>
    <name evidence="2" type="ORF">DFQ45_10538</name>
</gene>
<dbReference type="RefSeq" id="WP_101497141.1">
    <property type="nucleotide sequence ID" value="NZ_LNJZ01000008.1"/>
</dbReference>
<accession>A0A4V6PWF9</accession>
<dbReference type="PANTHER" id="PTHR22617">
    <property type="entry name" value="CHEMOTAXIS SENSOR HISTIDINE KINASE-RELATED"/>
    <property type="match status" value="1"/>
</dbReference>
<proteinExistence type="predicted"/>
<dbReference type="EMBL" id="SNYK01000005">
    <property type="protein sequence ID" value="TDQ38127.1"/>
    <property type="molecule type" value="Genomic_DNA"/>
</dbReference>
<dbReference type="Pfam" id="PF01584">
    <property type="entry name" value="CheW"/>
    <property type="match status" value="1"/>
</dbReference>
<dbReference type="GO" id="GO:0007165">
    <property type="term" value="P:signal transduction"/>
    <property type="evidence" value="ECO:0007669"/>
    <property type="project" value="InterPro"/>
</dbReference>
<dbReference type="Gene3D" id="2.30.30.40">
    <property type="entry name" value="SH3 Domains"/>
    <property type="match status" value="1"/>
</dbReference>
<dbReference type="InterPro" id="IPR036061">
    <property type="entry name" value="CheW-like_dom_sf"/>
</dbReference>
<dbReference type="InterPro" id="IPR039315">
    <property type="entry name" value="CheW"/>
</dbReference>
<dbReference type="InterPro" id="IPR002545">
    <property type="entry name" value="CheW-lke_dom"/>
</dbReference>
<name>A0A4V6PWF9_9GAMM</name>
<dbReference type="GO" id="GO:0005829">
    <property type="term" value="C:cytosol"/>
    <property type="evidence" value="ECO:0007669"/>
    <property type="project" value="TreeGrafter"/>
</dbReference>
<dbReference type="Gene3D" id="2.40.50.180">
    <property type="entry name" value="CheA-289, Domain 4"/>
    <property type="match status" value="1"/>
</dbReference>
<keyword evidence="3" id="KW-1185">Reference proteome</keyword>
<sequence>MIQPHPFQLLLGLENRYRQQAASLPAQQDNREIWSGIGFRIGGQHYVAPMDEVGEVLPEPRFTQLPGVKAWVMGVANVRGRLLPVMDLGAFLGLQLSDSRKNRRVMVVERDGLFAGLTVDEVLGMQHFDVDCFDETVGDIPDSIRPYVHGTFRRGQDWVVFSPHVLATDDEFLDVVA</sequence>
<feature type="domain" description="CheW-like" evidence="1">
    <location>
        <begin position="33"/>
        <end position="172"/>
    </location>
</feature>
<reference evidence="2 3" key="1">
    <citation type="submission" date="2019-03" db="EMBL/GenBank/DDBJ databases">
        <title>Genomic Encyclopedia of Type Strains, Phase IV (KMG-IV): sequencing the most valuable type-strain genomes for metagenomic binning, comparative biology and taxonomic classification.</title>
        <authorList>
            <person name="Goeker M."/>
        </authorList>
    </citation>
    <scope>NUCLEOTIDE SEQUENCE [LARGE SCALE GENOMIC DNA]</scope>
    <source>
        <strain evidence="2 3">DSM 28679</strain>
    </source>
</reference>
<dbReference type="SMART" id="SM00260">
    <property type="entry name" value="CheW"/>
    <property type="match status" value="1"/>
</dbReference>
<evidence type="ECO:0000313" key="3">
    <source>
        <dbReference type="Proteomes" id="UP000294575"/>
    </source>
</evidence>
<dbReference type="AlphaFoldDB" id="A0A4V6PWF9"/>
<organism evidence="2 3">
    <name type="scientific">Thiopseudomonas denitrificans</name>
    <dbReference type="NCBI Taxonomy" id="1501432"/>
    <lineage>
        <taxon>Bacteria</taxon>
        <taxon>Pseudomonadati</taxon>
        <taxon>Pseudomonadota</taxon>
        <taxon>Gammaproteobacteria</taxon>
        <taxon>Pseudomonadales</taxon>
        <taxon>Pseudomonadaceae</taxon>
        <taxon>Thiopseudomonas</taxon>
    </lineage>
</organism>
<evidence type="ECO:0000259" key="1">
    <source>
        <dbReference type="PROSITE" id="PS50851"/>
    </source>
</evidence>
<dbReference type="PANTHER" id="PTHR22617:SF43">
    <property type="entry name" value="PROTEIN PILI"/>
    <property type="match status" value="1"/>
</dbReference>
<protein>
    <submittedName>
        <fullName evidence="2">Twitching motility protein PilI</fullName>
    </submittedName>
</protein>
<comment type="caution">
    <text evidence="2">The sequence shown here is derived from an EMBL/GenBank/DDBJ whole genome shotgun (WGS) entry which is preliminary data.</text>
</comment>
<dbReference type="OrthoDB" id="5298045at2"/>
<dbReference type="SUPFAM" id="SSF50341">
    <property type="entry name" value="CheW-like"/>
    <property type="match status" value="1"/>
</dbReference>